<accession>A0A4R0R8Q0</accession>
<dbReference type="Pfam" id="PF07173">
    <property type="entry name" value="GRDP-like"/>
    <property type="match status" value="1"/>
</dbReference>
<evidence type="ECO:0000256" key="1">
    <source>
        <dbReference type="SAM" id="MobiDB-lite"/>
    </source>
</evidence>
<feature type="compositionally biased region" description="Low complexity" evidence="1">
    <location>
        <begin position="510"/>
        <end position="524"/>
    </location>
</feature>
<dbReference type="PANTHER" id="PTHR34365">
    <property type="entry name" value="ENOLASE (DUF1399)"/>
    <property type="match status" value="1"/>
</dbReference>
<proteinExistence type="predicted"/>
<organism evidence="2 3">
    <name type="scientific">Steccherinum ochraceum</name>
    <dbReference type="NCBI Taxonomy" id="92696"/>
    <lineage>
        <taxon>Eukaryota</taxon>
        <taxon>Fungi</taxon>
        <taxon>Dikarya</taxon>
        <taxon>Basidiomycota</taxon>
        <taxon>Agaricomycotina</taxon>
        <taxon>Agaricomycetes</taxon>
        <taxon>Polyporales</taxon>
        <taxon>Steccherinaceae</taxon>
        <taxon>Steccherinum</taxon>
    </lineage>
</organism>
<name>A0A4R0R8Q0_9APHY</name>
<feature type="region of interest" description="Disordered" evidence="1">
    <location>
        <begin position="510"/>
        <end position="538"/>
    </location>
</feature>
<dbReference type="PANTHER" id="PTHR34365:SF7">
    <property type="entry name" value="GLYCINE-RICH DOMAIN-CONTAINING PROTEIN 1"/>
    <property type="match status" value="1"/>
</dbReference>
<evidence type="ECO:0000313" key="2">
    <source>
        <dbReference type="EMBL" id="TCD60359.1"/>
    </source>
</evidence>
<dbReference type="OrthoDB" id="2684236at2759"/>
<dbReference type="STRING" id="92696.A0A4R0R8Q0"/>
<evidence type="ECO:0000313" key="3">
    <source>
        <dbReference type="Proteomes" id="UP000292702"/>
    </source>
</evidence>
<protein>
    <submittedName>
        <fullName evidence="2">Uncharacterized protein</fullName>
    </submittedName>
</protein>
<dbReference type="InterPro" id="IPR009836">
    <property type="entry name" value="GRDP-like"/>
</dbReference>
<keyword evidence="3" id="KW-1185">Reference proteome</keyword>
<gene>
    <name evidence="2" type="ORF">EIP91_010319</name>
</gene>
<dbReference type="Proteomes" id="UP000292702">
    <property type="component" value="Unassembled WGS sequence"/>
</dbReference>
<feature type="region of interest" description="Disordered" evidence="1">
    <location>
        <begin position="712"/>
        <end position="746"/>
    </location>
</feature>
<dbReference type="AlphaFoldDB" id="A0A4R0R8Q0"/>
<dbReference type="EMBL" id="RWJN01000611">
    <property type="protein sequence ID" value="TCD60359.1"/>
    <property type="molecule type" value="Genomic_DNA"/>
</dbReference>
<reference evidence="2 3" key="1">
    <citation type="submission" date="2018-11" db="EMBL/GenBank/DDBJ databases">
        <title>Genome assembly of Steccherinum ochraceum LE-BIN_3174, the white-rot fungus of the Steccherinaceae family (The Residual Polyporoid clade, Polyporales, Basidiomycota).</title>
        <authorList>
            <person name="Fedorova T.V."/>
            <person name="Glazunova O.A."/>
            <person name="Landesman E.O."/>
            <person name="Moiseenko K.V."/>
            <person name="Psurtseva N.V."/>
            <person name="Savinova O.S."/>
            <person name="Shakhova N.V."/>
            <person name="Tyazhelova T.V."/>
            <person name="Vasina D.V."/>
        </authorList>
    </citation>
    <scope>NUCLEOTIDE SEQUENCE [LARGE SCALE GENOMIC DNA]</scope>
    <source>
        <strain evidence="2 3">LE-BIN_3174</strain>
    </source>
</reference>
<sequence length="794" mass="88996">MTDGILSTRTEETYQVTALDAQASMTYSGPPSYRIGDHDLKHPFVSIPQIKAHLALLRAFKELRTTVQETDAKSLNLPPVVSELTKDKRWTWFVGLAVERFQRWLGTIVSKSQSAVATDTFIGYCMPPLDVLMVWHSYLLNPSWYNEDCDRQRALAALNNYKSVFVDVLIKIGDINGYTASVHRMAEWQKATGTPWDPQHAMTHLSHRNVICPKCDRTTSAPLMTASNTGYLQHEFSLTCSKCEFVINMENLAVNKFASDLGTLYSPSTLRNQAGAGRLLKSIQGQSFFKRKGEHMESLRGARNVLRGKAGGKISSIRTYLGTALVRAGVLRHVVQLTATADHQTTHAICFRINRIMRAYTDDRPFSVDLVGAVIRQGSFVDKMHAFGWTEPKYFDNAVDEVVIVHAVARYHAFLDLLHSVPNSLFVPTLDIDLVWHTHQLMGFTYASDTIKHVRRFIDHYDKIEEGFLSNALDLTCRAWQQRYDVSYMHCGCPLPGDTIGEKLSRMTSRFTSSSSSSTSPDSSLEPPDHNDALSATHASNHNCVSIPRESDKVREQRLKKISKRRDRDVKLVAEGKMTKEALDRNLSHDAYLYPVPFYSPPVVSCGAYPAFMEFGSWKSGCAVASAVATDQGHVQLATADVVVELGVAAEDAEVRKPPGSAMNVHDHRDRDQRETILESRQTIRPANFPASETRPVYLLGDPSRIVSERELESAGPEMFTPHLSADEPTSDQPARKPEDGVPNILNSLKRPRRATRIVGEEAALKHYGSEFAPRNWNELLRRVEAKIDHETET</sequence>
<comment type="caution">
    <text evidence="2">The sequence shown here is derived from an EMBL/GenBank/DDBJ whole genome shotgun (WGS) entry which is preliminary data.</text>
</comment>